<dbReference type="AlphaFoldDB" id="A0A2G4YPC3"/>
<sequence>MLRAMRKESFMKKSWCLFGAVLSLFLVMGGVPVRGEEEMARLLSDLDLPLMEKFHEEEDSRVVFDTPEGRIIEVRAQGEASPEQVRDYYRLVLPTLSWLLAFPDQAGAGAPSDEGACAAEVQICLVALRDKEILSISISKDDSQAGVSVVVFDLRPR</sequence>
<organism evidence="1 2">
    <name type="scientific">Paremcibacter congregatus</name>
    <dbReference type="NCBI Taxonomy" id="2043170"/>
    <lineage>
        <taxon>Bacteria</taxon>
        <taxon>Pseudomonadati</taxon>
        <taxon>Pseudomonadota</taxon>
        <taxon>Alphaproteobacteria</taxon>
        <taxon>Emcibacterales</taxon>
        <taxon>Emcibacteraceae</taxon>
        <taxon>Paremcibacter</taxon>
    </lineage>
</organism>
<reference evidence="1 2" key="1">
    <citation type="submission" date="2017-10" db="EMBL/GenBank/DDBJ databases">
        <title>Frigbacter circumglobatus gen. nov. sp. nov., isolated from sediment cultured in situ.</title>
        <authorList>
            <person name="Zhao Z."/>
        </authorList>
    </citation>
    <scope>NUCLEOTIDE SEQUENCE [LARGE SCALE GENOMIC DNA]</scope>
    <source>
        <strain evidence="1 2">ZYL</strain>
    </source>
</reference>
<proteinExistence type="predicted"/>
<gene>
    <name evidence="1" type="ORF">CRD36_13325</name>
</gene>
<evidence type="ECO:0000313" key="2">
    <source>
        <dbReference type="Proteomes" id="UP000229730"/>
    </source>
</evidence>
<protein>
    <submittedName>
        <fullName evidence="1">Uncharacterized protein</fullName>
    </submittedName>
</protein>
<keyword evidence="2" id="KW-1185">Reference proteome</keyword>
<dbReference type="EMBL" id="PDEM01000025">
    <property type="protein sequence ID" value="PHZ84171.1"/>
    <property type="molecule type" value="Genomic_DNA"/>
</dbReference>
<accession>A0A2G4YPC3</accession>
<dbReference type="InParanoid" id="A0A2G4YPC3"/>
<comment type="caution">
    <text evidence="1">The sequence shown here is derived from an EMBL/GenBank/DDBJ whole genome shotgun (WGS) entry which is preliminary data.</text>
</comment>
<name>A0A2G4YPC3_9PROT</name>
<evidence type="ECO:0000313" key="1">
    <source>
        <dbReference type="EMBL" id="PHZ84171.1"/>
    </source>
</evidence>
<dbReference type="Proteomes" id="UP000229730">
    <property type="component" value="Unassembled WGS sequence"/>
</dbReference>